<accession>A0A7W3T0K4</accession>
<evidence type="ECO:0000313" key="2">
    <source>
        <dbReference type="EMBL" id="MBB0228643.1"/>
    </source>
</evidence>
<evidence type="ECO:0000259" key="1">
    <source>
        <dbReference type="Pfam" id="PF06283"/>
    </source>
</evidence>
<dbReference type="Gene3D" id="3.40.50.880">
    <property type="match status" value="1"/>
</dbReference>
<reference evidence="3" key="1">
    <citation type="submission" date="2019-10" db="EMBL/GenBank/DDBJ databases">
        <title>Streptomyces sp. nov., a novel actinobacterium isolated from alkaline environment.</title>
        <authorList>
            <person name="Golinska P."/>
        </authorList>
    </citation>
    <scope>NUCLEOTIDE SEQUENCE [LARGE SCALE GENOMIC DNA]</scope>
    <source>
        <strain evidence="3">DSM 42108</strain>
    </source>
</reference>
<dbReference type="InterPro" id="IPR029010">
    <property type="entry name" value="ThuA-like"/>
</dbReference>
<dbReference type="Proteomes" id="UP000530234">
    <property type="component" value="Unassembled WGS sequence"/>
</dbReference>
<evidence type="ECO:0000313" key="3">
    <source>
        <dbReference type="Proteomes" id="UP000530234"/>
    </source>
</evidence>
<gene>
    <name evidence="2" type="ORF">FOE67_03730</name>
</gene>
<dbReference type="EMBL" id="VKHS01000040">
    <property type="protein sequence ID" value="MBB0228643.1"/>
    <property type="molecule type" value="Genomic_DNA"/>
</dbReference>
<keyword evidence="3" id="KW-1185">Reference proteome</keyword>
<dbReference type="RefSeq" id="WP_182660352.1">
    <property type="nucleotide sequence ID" value="NZ_VKHS01000040.1"/>
</dbReference>
<protein>
    <submittedName>
        <fullName evidence="2">ThuA domain-containing protein</fullName>
    </submittedName>
</protein>
<dbReference type="PANTHER" id="PTHR40469">
    <property type="entry name" value="SECRETED GLYCOSYL HYDROLASE"/>
    <property type="match status" value="1"/>
</dbReference>
<dbReference type="AlphaFoldDB" id="A0A7W3T0K4"/>
<name>A0A7W3T0K4_9ACTN</name>
<dbReference type="PANTHER" id="PTHR40469:SF2">
    <property type="entry name" value="GALACTOSE-BINDING DOMAIN-LIKE SUPERFAMILY PROTEIN"/>
    <property type="match status" value="1"/>
</dbReference>
<organism evidence="2 3">
    <name type="scientific">Streptomyces calidiresistens</name>
    <dbReference type="NCBI Taxonomy" id="1485586"/>
    <lineage>
        <taxon>Bacteria</taxon>
        <taxon>Bacillati</taxon>
        <taxon>Actinomycetota</taxon>
        <taxon>Actinomycetes</taxon>
        <taxon>Kitasatosporales</taxon>
        <taxon>Streptomycetaceae</taxon>
        <taxon>Streptomyces</taxon>
    </lineage>
</organism>
<dbReference type="InterPro" id="IPR029062">
    <property type="entry name" value="Class_I_gatase-like"/>
</dbReference>
<feature type="domain" description="ThuA-like" evidence="1">
    <location>
        <begin position="11"/>
        <end position="220"/>
    </location>
</feature>
<dbReference type="Pfam" id="PF06283">
    <property type="entry name" value="ThuA"/>
    <property type="match status" value="1"/>
</dbReference>
<comment type="caution">
    <text evidence="2">The sequence shown here is derived from an EMBL/GenBank/DDBJ whole genome shotgun (WGS) entry which is preliminary data.</text>
</comment>
<proteinExistence type="predicted"/>
<dbReference type="SUPFAM" id="SSF52317">
    <property type="entry name" value="Class I glutamine amidotransferase-like"/>
    <property type="match status" value="1"/>
</dbReference>
<sequence>MTPEPPGPGPVLVYSRTADYRHESIPHAVAALHELGAGHGFRVTATEDPGELTAELPHHPVVVFLSTSGEVLTDAARTALRAHQGAGGGFVGIHAASCTEYGWPWYGRLVGARFTEHPELQPGVVVVEDRDHPATAHLPARWEFTDEWYAFDRNPRGRVRMLASADGSTFRGGTPGADRPLVWCHEDTGGRSFHTALGHTVECWGDPLFRAHVLGGIRWAGGAEPS</sequence>